<name>A0A0D2U6W1_GOSRA</name>
<dbReference type="Proteomes" id="UP000032304">
    <property type="component" value="Chromosome 10"/>
</dbReference>
<dbReference type="FunFam" id="1.20.1250.20:FF:000043">
    <property type="entry name" value="sugar transporter ERD6-like 6"/>
    <property type="match status" value="1"/>
</dbReference>
<feature type="transmembrane region" description="Helical" evidence="9">
    <location>
        <begin position="170"/>
        <end position="191"/>
    </location>
</feature>
<keyword evidence="4" id="KW-0762">Sugar transport</keyword>
<dbReference type="SUPFAM" id="SSF103473">
    <property type="entry name" value="MFS general substrate transporter"/>
    <property type="match status" value="1"/>
</dbReference>
<dbReference type="InterPro" id="IPR020846">
    <property type="entry name" value="MFS_dom"/>
</dbReference>
<sequence length="458" mass="49854">MSFRDDAEDGRGDLRKPFLHTGSWYRMGSRMGSSMLGSSQALRDKSISVVACVLIVALGPIQFGFTSGYSSPTQSAIIEDLGLTVSESLMIAAIPNIIGWLAISFARDSSFLYMGRLLEGFGVGIISYTVPVYIAEIAPQNLRGSLGSVNQLSVTLGIMLAYLLGLFVEWRILAVLGILPCTILIPGLFFIPESPRWLAKMGMTEDFETSLQVLRGFDADISIEVNEIKRSVASTTRRTTIRFADLKERRYWFPLMVGIGLLMLQQLSGINGVLFYSSTIFEAAGVKSSNAATFGVGAIQVIATAVTTWLVDKAGRRLLLIVSSFGMTLSLLVVAVSFFLKDVVSSDSSVYSIMGILSVVGVVAMVVTFSLGMGAIPWVIMSEILPINIKGLAGSIATLSNWFFAWVVTMTANLLLDWSSGGTFTIYMVVSAFTIVFVTLWVPETKGRTLEEIQWSFR</sequence>
<evidence type="ECO:0000256" key="2">
    <source>
        <dbReference type="ARBA" id="ARBA00010992"/>
    </source>
</evidence>
<keyword evidence="6 9" id="KW-1133">Transmembrane helix</keyword>
<dbReference type="InterPro" id="IPR050549">
    <property type="entry name" value="MFS_Trehalose_Transporter"/>
</dbReference>
<dbReference type="PRINTS" id="PR00171">
    <property type="entry name" value="SUGRTRNSPORT"/>
</dbReference>
<dbReference type="PROSITE" id="PS00217">
    <property type="entry name" value="SUGAR_TRANSPORT_2"/>
    <property type="match status" value="1"/>
</dbReference>
<dbReference type="InterPro" id="IPR003663">
    <property type="entry name" value="Sugar/inositol_transpt"/>
</dbReference>
<feature type="transmembrane region" description="Helical" evidence="9">
    <location>
        <begin position="111"/>
        <end position="134"/>
    </location>
</feature>
<protein>
    <recommendedName>
        <fullName evidence="10">Major facilitator superfamily (MFS) profile domain-containing protein</fullName>
    </recommendedName>
</protein>
<feature type="transmembrane region" description="Helical" evidence="9">
    <location>
        <begin position="47"/>
        <end position="69"/>
    </location>
</feature>
<feature type="transmembrane region" description="Helical" evidence="9">
    <location>
        <begin position="81"/>
        <end position="105"/>
    </location>
</feature>
<dbReference type="InterPro" id="IPR044775">
    <property type="entry name" value="MFS_ERD6/Tret1-like"/>
</dbReference>
<dbReference type="InterPro" id="IPR036259">
    <property type="entry name" value="MFS_trans_sf"/>
</dbReference>
<evidence type="ECO:0000259" key="10">
    <source>
        <dbReference type="PROSITE" id="PS50850"/>
    </source>
</evidence>
<evidence type="ECO:0000313" key="12">
    <source>
        <dbReference type="Proteomes" id="UP000032304"/>
    </source>
</evidence>
<feature type="transmembrane region" description="Helical" evidence="9">
    <location>
        <begin position="291"/>
        <end position="311"/>
    </location>
</feature>
<feature type="domain" description="Major facilitator superfamily (MFS) profile" evidence="10">
    <location>
        <begin position="1"/>
        <end position="446"/>
    </location>
</feature>
<evidence type="ECO:0000256" key="8">
    <source>
        <dbReference type="RuleBase" id="RU003346"/>
    </source>
</evidence>
<dbReference type="Gramene" id="KJB63651">
    <property type="protein sequence ID" value="KJB63651"/>
    <property type="gene ID" value="B456_010G009900"/>
</dbReference>
<dbReference type="PROSITE" id="PS50850">
    <property type="entry name" value="MFS"/>
    <property type="match status" value="1"/>
</dbReference>
<evidence type="ECO:0000256" key="9">
    <source>
        <dbReference type="SAM" id="Phobius"/>
    </source>
</evidence>
<feature type="transmembrane region" description="Helical" evidence="9">
    <location>
        <begin position="352"/>
        <end position="380"/>
    </location>
</feature>
<feature type="transmembrane region" description="Helical" evidence="9">
    <location>
        <begin position="146"/>
        <end position="164"/>
    </location>
</feature>
<evidence type="ECO:0000256" key="6">
    <source>
        <dbReference type="ARBA" id="ARBA00022989"/>
    </source>
</evidence>
<evidence type="ECO:0000313" key="11">
    <source>
        <dbReference type="EMBL" id="KJB63651.1"/>
    </source>
</evidence>
<evidence type="ECO:0000256" key="7">
    <source>
        <dbReference type="ARBA" id="ARBA00023136"/>
    </source>
</evidence>
<dbReference type="CDD" id="cd17358">
    <property type="entry name" value="MFS_GLUT6_8_Class3_like"/>
    <property type="match status" value="1"/>
</dbReference>
<keyword evidence="12" id="KW-1185">Reference proteome</keyword>
<feature type="transmembrane region" description="Helical" evidence="9">
    <location>
        <begin position="318"/>
        <end position="340"/>
    </location>
</feature>
<keyword evidence="7 9" id="KW-0472">Membrane</keyword>
<dbReference type="AlphaFoldDB" id="A0A0D2U6W1"/>
<evidence type="ECO:0000256" key="3">
    <source>
        <dbReference type="ARBA" id="ARBA00022448"/>
    </source>
</evidence>
<reference evidence="11 12" key="1">
    <citation type="journal article" date="2012" name="Nature">
        <title>Repeated polyploidization of Gossypium genomes and the evolution of spinnable cotton fibres.</title>
        <authorList>
            <person name="Paterson A.H."/>
            <person name="Wendel J.F."/>
            <person name="Gundlach H."/>
            <person name="Guo H."/>
            <person name="Jenkins J."/>
            <person name="Jin D."/>
            <person name="Llewellyn D."/>
            <person name="Showmaker K.C."/>
            <person name="Shu S."/>
            <person name="Udall J."/>
            <person name="Yoo M.J."/>
            <person name="Byers R."/>
            <person name="Chen W."/>
            <person name="Doron-Faigenboim A."/>
            <person name="Duke M.V."/>
            <person name="Gong L."/>
            <person name="Grimwood J."/>
            <person name="Grover C."/>
            <person name="Grupp K."/>
            <person name="Hu G."/>
            <person name="Lee T.H."/>
            <person name="Li J."/>
            <person name="Lin L."/>
            <person name="Liu T."/>
            <person name="Marler B.S."/>
            <person name="Page J.T."/>
            <person name="Roberts A.W."/>
            <person name="Romanel E."/>
            <person name="Sanders W.S."/>
            <person name="Szadkowski E."/>
            <person name="Tan X."/>
            <person name="Tang H."/>
            <person name="Xu C."/>
            <person name="Wang J."/>
            <person name="Wang Z."/>
            <person name="Zhang D."/>
            <person name="Zhang L."/>
            <person name="Ashrafi H."/>
            <person name="Bedon F."/>
            <person name="Bowers J.E."/>
            <person name="Brubaker C.L."/>
            <person name="Chee P.W."/>
            <person name="Das S."/>
            <person name="Gingle A.R."/>
            <person name="Haigler C.H."/>
            <person name="Harker D."/>
            <person name="Hoffmann L.V."/>
            <person name="Hovav R."/>
            <person name="Jones D.C."/>
            <person name="Lemke C."/>
            <person name="Mansoor S."/>
            <person name="ur Rahman M."/>
            <person name="Rainville L.N."/>
            <person name="Rambani A."/>
            <person name="Reddy U.K."/>
            <person name="Rong J.K."/>
            <person name="Saranga Y."/>
            <person name="Scheffler B.E."/>
            <person name="Scheffler J.A."/>
            <person name="Stelly D.M."/>
            <person name="Triplett B.A."/>
            <person name="Van Deynze A."/>
            <person name="Vaslin M.F."/>
            <person name="Waghmare V.N."/>
            <person name="Walford S.A."/>
            <person name="Wright R.J."/>
            <person name="Zaki E.A."/>
            <person name="Zhang T."/>
            <person name="Dennis E.S."/>
            <person name="Mayer K.F."/>
            <person name="Peterson D.G."/>
            <person name="Rokhsar D.S."/>
            <person name="Wang X."/>
            <person name="Schmutz J."/>
        </authorList>
    </citation>
    <scope>NUCLEOTIDE SEQUENCE [LARGE SCALE GENOMIC DNA]</scope>
</reference>
<dbReference type="NCBIfam" id="TIGR00879">
    <property type="entry name" value="SP"/>
    <property type="match status" value="1"/>
</dbReference>
<comment type="subcellular location">
    <subcellularLocation>
        <location evidence="1">Membrane</location>
        <topology evidence="1">Multi-pass membrane protein</topology>
    </subcellularLocation>
</comment>
<dbReference type="InterPro" id="IPR005828">
    <property type="entry name" value="MFS_sugar_transport-like"/>
</dbReference>
<dbReference type="Pfam" id="PF00083">
    <property type="entry name" value="Sugar_tr"/>
    <property type="match status" value="1"/>
</dbReference>
<evidence type="ECO:0000256" key="1">
    <source>
        <dbReference type="ARBA" id="ARBA00004141"/>
    </source>
</evidence>
<accession>A0A0D2U6W1</accession>
<comment type="similarity">
    <text evidence="2 8">Belongs to the major facilitator superfamily. Sugar transporter (TC 2.A.1.1) family.</text>
</comment>
<dbReference type="Gene3D" id="1.20.1250.20">
    <property type="entry name" value="MFS general substrate transporter like domains"/>
    <property type="match status" value="1"/>
</dbReference>
<proteinExistence type="inferred from homology"/>
<keyword evidence="3 8" id="KW-0813">Transport</keyword>
<dbReference type="PANTHER" id="PTHR48021">
    <property type="match status" value="1"/>
</dbReference>
<dbReference type="GO" id="GO:0016020">
    <property type="term" value="C:membrane"/>
    <property type="evidence" value="ECO:0007669"/>
    <property type="project" value="UniProtKB-SubCell"/>
</dbReference>
<dbReference type="EMBL" id="CM001749">
    <property type="protein sequence ID" value="KJB63651.1"/>
    <property type="molecule type" value="Genomic_DNA"/>
</dbReference>
<feature type="transmembrane region" description="Helical" evidence="9">
    <location>
        <begin position="424"/>
        <end position="442"/>
    </location>
</feature>
<evidence type="ECO:0000256" key="5">
    <source>
        <dbReference type="ARBA" id="ARBA00022692"/>
    </source>
</evidence>
<evidence type="ECO:0000256" key="4">
    <source>
        <dbReference type="ARBA" id="ARBA00022597"/>
    </source>
</evidence>
<feature type="transmembrane region" description="Helical" evidence="9">
    <location>
        <begin position="251"/>
        <end position="276"/>
    </location>
</feature>
<feature type="transmembrane region" description="Helical" evidence="9">
    <location>
        <begin position="392"/>
        <end position="412"/>
    </location>
</feature>
<dbReference type="GO" id="GO:0051119">
    <property type="term" value="F:sugar transmembrane transporter activity"/>
    <property type="evidence" value="ECO:0007669"/>
    <property type="project" value="InterPro"/>
</dbReference>
<keyword evidence="5 9" id="KW-0812">Transmembrane</keyword>
<organism evidence="11 12">
    <name type="scientific">Gossypium raimondii</name>
    <name type="common">Peruvian cotton</name>
    <name type="synonym">Gossypium klotzschianum subsp. raimondii</name>
    <dbReference type="NCBI Taxonomy" id="29730"/>
    <lineage>
        <taxon>Eukaryota</taxon>
        <taxon>Viridiplantae</taxon>
        <taxon>Streptophyta</taxon>
        <taxon>Embryophyta</taxon>
        <taxon>Tracheophyta</taxon>
        <taxon>Spermatophyta</taxon>
        <taxon>Magnoliopsida</taxon>
        <taxon>eudicotyledons</taxon>
        <taxon>Gunneridae</taxon>
        <taxon>Pentapetalae</taxon>
        <taxon>rosids</taxon>
        <taxon>malvids</taxon>
        <taxon>Malvales</taxon>
        <taxon>Malvaceae</taxon>
        <taxon>Malvoideae</taxon>
        <taxon>Gossypium</taxon>
    </lineage>
</organism>
<dbReference type="GO" id="GO:0000325">
    <property type="term" value="C:plant-type vacuole"/>
    <property type="evidence" value="ECO:0007669"/>
    <property type="project" value="TreeGrafter"/>
</dbReference>
<gene>
    <name evidence="11" type="ORF">B456_010G009900</name>
</gene>
<dbReference type="PANTHER" id="PTHR48021:SF23">
    <property type="entry name" value="SUGAR TRANSPORTER ERD6-LIKE 6"/>
    <property type="match status" value="1"/>
</dbReference>
<dbReference type="InterPro" id="IPR005829">
    <property type="entry name" value="Sugar_transporter_CS"/>
</dbReference>